<sequence length="74" mass="8487">MMMAISDDCRHHCSAYFSNFAICSWLWKRHHQALTFGTPGFVPHPPTVVPYSIVIPGLRCPQAQLERMLEIMVD</sequence>
<evidence type="ECO:0000313" key="2">
    <source>
        <dbReference type="Proteomes" id="UP000272025"/>
    </source>
</evidence>
<gene>
    <name evidence="1" type="ORF">SODALDRAFT_157877</name>
</gene>
<evidence type="ECO:0000313" key="1">
    <source>
        <dbReference type="EMBL" id="ROT39369.1"/>
    </source>
</evidence>
<reference evidence="1 2" key="1">
    <citation type="journal article" date="2018" name="Mol. Ecol.">
        <title>The obligate alkalophilic soda-lake fungus Sodiomyces alkalinus has shifted to a protein diet.</title>
        <authorList>
            <person name="Grum-Grzhimaylo A.A."/>
            <person name="Falkoski D.L."/>
            <person name="van den Heuvel J."/>
            <person name="Valero-Jimenez C.A."/>
            <person name="Min B."/>
            <person name="Choi I.G."/>
            <person name="Lipzen A."/>
            <person name="Daum C.G."/>
            <person name="Aanen D.K."/>
            <person name="Tsang A."/>
            <person name="Henrissat B."/>
            <person name="Bilanenko E.N."/>
            <person name="de Vries R.P."/>
            <person name="van Kan J.A.L."/>
            <person name="Grigoriev I.V."/>
            <person name="Debets A.J.M."/>
        </authorList>
    </citation>
    <scope>NUCLEOTIDE SEQUENCE [LARGE SCALE GENOMIC DNA]</scope>
    <source>
        <strain evidence="1 2">F11</strain>
    </source>
</reference>
<organism evidence="1 2">
    <name type="scientific">Sodiomyces alkalinus (strain CBS 110278 / VKM F-3762 / F11)</name>
    <name type="common">Alkaliphilic filamentous fungus</name>
    <dbReference type="NCBI Taxonomy" id="1314773"/>
    <lineage>
        <taxon>Eukaryota</taxon>
        <taxon>Fungi</taxon>
        <taxon>Dikarya</taxon>
        <taxon>Ascomycota</taxon>
        <taxon>Pezizomycotina</taxon>
        <taxon>Sordariomycetes</taxon>
        <taxon>Hypocreomycetidae</taxon>
        <taxon>Glomerellales</taxon>
        <taxon>Plectosphaerellaceae</taxon>
        <taxon>Sodiomyces</taxon>
    </lineage>
</organism>
<dbReference type="Proteomes" id="UP000272025">
    <property type="component" value="Unassembled WGS sequence"/>
</dbReference>
<proteinExistence type="predicted"/>
<dbReference type="GeneID" id="39575393"/>
<accession>A0A3N2PXW2</accession>
<protein>
    <submittedName>
        <fullName evidence="1">Uncharacterized protein</fullName>
    </submittedName>
</protein>
<name>A0A3N2PXW2_SODAK</name>
<keyword evidence="2" id="KW-1185">Reference proteome</keyword>
<dbReference type="AlphaFoldDB" id="A0A3N2PXW2"/>
<dbReference type="RefSeq" id="XP_028467175.1">
    <property type="nucleotide sequence ID" value="XM_028606915.1"/>
</dbReference>
<dbReference type="EMBL" id="ML119054">
    <property type="protein sequence ID" value="ROT39369.1"/>
    <property type="molecule type" value="Genomic_DNA"/>
</dbReference>